<organism evidence="2 3">
    <name type="scientific">Mya arenaria</name>
    <name type="common">Soft-shell clam</name>
    <dbReference type="NCBI Taxonomy" id="6604"/>
    <lineage>
        <taxon>Eukaryota</taxon>
        <taxon>Metazoa</taxon>
        <taxon>Spiralia</taxon>
        <taxon>Lophotrochozoa</taxon>
        <taxon>Mollusca</taxon>
        <taxon>Bivalvia</taxon>
        <taxon>Autobranchia</taxon>
        <taxon>Heteroconchia</taxon>
        <taxon>Euheterodonta</taxon>
        <taxon>Imparidentia</taxon>
        <taxon>Neoheterodontei</taxon>
        <taxon>Myida</taxon>
        <taxon>Myoidea</taxon>
        <taxon>Myidae</taxon>
        <taxon>Mya</taxon>
    </lineage>
</organism>
<feature type="region of interest" description="Disordered" evidence="1">
    <location>
        <begin position="1"/>
        <end position="123"/>
    </location>
</feature>
<feature type="region of interest" description="Disordered" evidence="1">
    <location>
        <begin position="794"/>
        <end position="901"/>
    </location>
</feature>
<feature type="compositionally biased region" description="Polar residues" evidence="1">
    <location>
        <begin position="1109"/>
        <end position="1134"/>
    </location>
</feature>
<feature type="region of interest" description="Disordered" evidence="1">
    <location>
        <begin position="716"/>
        <end position="755"/>
    </location>
</feature>
<feature type="compositionally biased region" description="Low complexity" evidence="1">
    <location>
        <begin position="1196"/>
        <end position="1212"/>
    </location>
</feature>
<dbReference type="Proteomes" id="UP001164746">
    <property type="component" value="Chromosome 3"/>
</dbReference>
<feature type="compositionally biased region" description="Polar residues" evidence="1">
    <location>
        <begin position="44"/>
        <end position="65"/>
    </location>
</feature>
<proteinExistence type="predicted"/>
<reference evidence="2" key="1">
    <citation type="submission" date="2022-11" db="EMBL/GenBank/DDBJ databases">
        <title>Centuries of genome instability and evolution in soft-shell clam transmissible cancer (bioRxiv).</title>
        <authorList>
            <person name="Hart S.F.M."/>
            <person name="Yonemitsu M.A."/>
            <person name="Giersch R.M."/>
            <person name="Beal B.F."/>
            <person name="Arriagada G."/>
            <person name="Davis B.W."/>
            <person name="Ostrander E.A."/>
            <person name="Goff S.P."/>
            <person name="Metzger M.J."/>
        </authorList>
    </citation>
    <scope>NUCLEOTIDE SEQUENCE</scope>
    <source>
        <strain evidence="2">MELC-2E11</strain>
        <tissue evidence="2">Siphon/mantle</tissue>
    </source>
</reference>
<feature type="compositionally biased region" description="Basic and acidic residues" evidence="1">
    <location>
        <begin position="824"/>
        <end position="834"/>
    </location>
</feature>
<feature type="compositionally biased region" description="Polar residues" evidence="1">
    <location>
        <begin position="1164"/>
        <end position="1174"/>
    </location>
</feature>
<feature type="compositionally biased region" description="Polar residues" evidence="1">
    <location>
        <begin position="716"/>
        <end position="726"/>
    </location>
</feature>
<feature type="region of interest" description="Disordered" evidence="1">
    <location>
        <begin position="964"/>
        <end position="1042"/>
    </location>
</feature>
<gene>
    <name evidence="2" type="ORF">MAR_022414</name>
</gene>
<feature type="compositionally biased region" description="Acidic residues" evidence="1">
    <location>
        <begin position="807"/>
        <end position="823"/>
    </location>
</feature>
<feature type="compositionally biased region" description="Basic and acidic residues" evidence="1">
    <location>
        <begin position="846"/>
        <end position="855"/>
    </location>
</feature>
<sequence>MATGTKVMHHLSSRRDLSMDADLSSSPSITYESTVTMDAMAGPQGTSLRTTSELGESLRNTSSFETGYRSRGGNRAPSHPPGQGSKSGAQGWTGSGQGGQMQGQGSNRNQGSAQTNRDGGSSEYEEQRLNIYANQSQQQQYGNYQPPVGSQRRTSNGGQYVQQKAYQQPLNPQSPWPLPVPDPPMKSIEIDEQFERAREDLRNLSMEFPDSLKSSVSSFSMPSADWEEDLKKYHDELPPYLRIGYIDVLILYHEGDRDKAIEFRDHLINDIDIGQEGPVKAMLYDEAGLQALSTMQIGHLTKAVERSTYIFMYLTKAFTKDTWMEFSSESCLMEAITNPDKQWCVVPVYTERRNQTFRVPMGLNTLKGISYYNNDKFYRNGLARLIGDKVKVRKRLNEELKTKQKHWIETFKRYTAQVAENQRRTQIIEEHYTESYVNAIQYETEQMHLGPMVVPPSMQSTSRNIAHSQSENCMQSVKPQNPAVQREFKELSRQINSGSSAAHSQNRNIVGGSEVMNQYQAGLKRGVSNQSTVSGDMGNPSDVQVHQVHTQHGTFAVDVPLSVWEKIKYLPEKERNEKIRLYFEQTQTRYSQTFHKSVSQPDIHDWPSHYNAMSMSVPEPIMERIKSLALDEQQSAIDFYYETVKEELAGKQQEQSYGEGNRPNLSMMQMEERVSEGQEGSFQSSYDSYNSGSCTNNECAGQVPNLSLFMAETDGLQSNVNPSESQNRPHDGYKGRSKTQQIPEGGVSPVGQRKEVHSEKLAIGKEGLHKVIQKHVHYTINVVGATNVQIGDHNVAQTGTQIPNKTEDDDDSGEESDGEEEEEFVKKEEEDIKSNQEQTTGACEDLELKLGKESSKAGFDQDENSPSRGEIGTIRSGSPNTASSCNVDAAPSTILPREEDLGSTAVGLGKMSHKPIPGGIIQETEIVQTTAKKTVENDESFEVFSKSYMEKSQREDGVNRNISAASFKSSEKQKTLVPVAPMVRSGQKSPQMEKPRAKIATVRPFVQGVSPKENGSDSDNDDSTDQKMVFSSDNTDPKRVYTYSTTHTDNTLVKPFVRNQPIGAENKQSLSAQPQLLTDARKPEEARDPAGFHFSQYTKQAPFYRNQFPPASTGNMVNELDSSTRSVTSANNEQVEVGVDPLADRAMQESNGFSPGTASFHPNLDNNPEGSQNDLEYDMLDSDSFEGTELEEGLRKSSSLGSSKSSRKSNGSVRDKECLIS</sequence>
<evidence type="ECO:0000256" key="1">
    <source>
        <dbReference type="SAM" id="MobiDB-lite"/>
    </source>
</evidence>
<feature type="compositionally biased region" description="Polar residues" evidence="1">
    <location>
        <begin position="23"/>
        <end position="36"/>
    </location>
</feature>
<accession>A0ABY7DK09</accession>
<name>A0ABY7DK09_MYAAR</name>
<feature type="region of interest" description="Disordered" evidence="1">
    <location>
        <begin position="1104"/>
        <end position="1221"/>
    </location>
</feature>
<keyword evidence="3" id="KW-1185">Reference proteome</keyword>
<feature type="compositionally biased region" description="Low complexity" evidence="1">
    <location>
        <begin position="136"/>
        <end position="145"/>
    </location>
</feature>
<dbReference type="Gene3D" id="3.40.50.10140">
    <property type="entry name" value="Toll/interleukin-1 receptor homology (TIR) domain"/>
    <property type="match status" value="1"/>
</dbReference>
<feature type="compositionally biased region" description="Polar residues" evidence="1">
    <location>
        <begin position="151"/>
        <end position="160"/>
    </location>
</feature>
<dbReference type="EMBL" id="CP111014">
    <property type="protein sequence ID" value="WAQ98041.1"/>
    <property type="molecule type" value="Genomic_DNA"/>
</dbReference>
<feature type="compositionally biased region" description="Polar residues" evidence="1">
    <location>
        <begin position="875"/>
        <end position="886"/>
    </location>
</feature>
<feature type="compositionally biased region" description="Polar residues" evidence="1">
    <location>
        <begin position="1148"/>
        <end position="1157"/>
    </location>
</feature>
<feature type="region of interest" description="Disordered" evidence="1">
    <location>
        <begin position="136"/>
        <end position="160"/>
    </location>
</feature>
<evidence type="ECO:0000313" key="2">
    <source>
        <dbReference type="EMBL" id="WAQ98041.1"/>
    </source>
</evidence>
<evidence type="ECO:0000313" key="3">
    <source>
        <dbReference type="Proteomes" id="UP001164746"/>
    </source>
</evidence>
<feature type="compositionally biased region" description="Polar residues" evidence="1">
    <location>
        <begin position="794"/>
        <end position="804"/>
    </location>
</feature>
<feature type="compositionally biased region" description="Acidic residues" evidence="1">
    <location>
        <begin position="1175"/>
        <end position="1191"/>
    </location>
</feature>
<feature type="compositionally biased region" description="Low complexity" evidence="1">
    <location>
        <begin position="103"/>
        <end position="114"/>
    </location>
</feature>
<protein>
    <submittedName>
        <fullName evidence="2">Uncharacterized protein</fullName>
    </submittedName>
</protein>
<feature type="compositionally biased region" description="Gly residues" evidence="1">
    <location>
        <begin position="91"/>
        <end position="102"/>
    </location>
</feature>
<dbReference type="InterPro" id="IPR035897">
    <property type="entry name" value="Toll_tir_struct_dom_sf"/>
</dbReference>